<organism evidence="1 2">
    <name type="scientific">Terfezia boudieri ATCC MYA-4762</name>
    <dbReference type="NCBI Taxonomy" id="1051890"/>
    <lineage>
        <taxon>Eukaryota</taxon>
        <taxon>Fungi</taxon>
        <taxon>Dikarya</taxon>
        <taxon>Ascomycota</taxon>
        <taxon>Pezizomycotina</taxon>
        <taxon>Pezizomycetes</taxon>
        <taxon>Pezizales</taxon>
        <taxon>Pezizaceae</taxon>
        <taxon>Terfezia</taxon>
    </lineage>
</organism>
<accession>A0A3N4LNE6</accession>
<gene>
    <name evidence="1" type="ORF">L211DRAFT_161306</name>
</gene>
<evidence type="ECO:0000313" key="1">
    <source>
        <dbReference type="EMBL" id="RPB24404.1"/>
    </source>
</evidence>
<sequence length="164" mass="18220">MLSIIQRVGIRQVCNRCGDLVKLTYSIWYLGGMAGHIGEKFLPVVSGLYLGLHLFATARMGRVEDQVGMYYVTFGEFTLPGHLASSFFLLSSRTFGGGFRAGGVSSNLAYAHVRQRDIDRQALPYAELFGTGGKLEKTNHQIFVKPYDNSNKYNSRLNKREASG</sequence>
<proteinExistence type="predicted"/>
<dbReference type="EMBL" id="ML121541">
    <property type="protein sequence ID" value="RPB24404.1"/>
    <property type="molecule type" value="Genomic_DNA"/>
</dbReference>
<reference evidence="1 2" key="1">
    <citation type="journal article" date="2018" name="Nat. Ecol. Evol.">
        <title>Pezizomycetes genomes reveal the molecular basis of ectomycorrhizal truffle lifestyle.</title>
        <authorList>
            <person name="Murat C."/>
            <person name="Payen T."/>
            <person name="Noel B."/>
            <person name="Kuo A."/>
            <person name="Morin E."/>
            <person name="Chen J."/>
            <person name="Kohler A."/>
            <person name="Krizsan K."/>
            <person name="Balestrini R."/>
            <person name="Da Silva C."/>
            <person name="Montanini B."/>
            <person name="Hainaut M."/>
            <person name="Levati E."/>
            <person name="Barry K.W."/>
            <person name="Belfiori B."/>
            <person name="Cichocki N."/>
            <person name="Clum A."/>
            <person name="Dockter R.B."/>
            <person name="Fauchery L."/>
            <person name="Guy J."/>
            <person name="Iotti M."/>
            <person name="Le Tacon F."/>
            <person name="Lindquist E.A."/>
            <person name="Lipzen A."/>
            <person name="Malagnac F."/>
            <person name="Mello A."/>
            <person name="Molinier V."/>
            <person name="Miyauchi S."/>
            <person name="Poulain J."/>
            <person name="Riccioni C."/>
            <person name="Rubini A."/>
            <person name="Sitrit Y."/>
            <person name="Splivallo R."/>
            <person name="Traeger S."/>
            <person name="Wang M."/>
            <person name="Zifcakova L."/>
            <person name="Wipf D."/>
            <person name="Zambonelli A."/>
            <person name="Paolocci F."/>
            <person name="Nowrousian M."/>
            <person name="Ottonello S."/>
            <person name="Baldrian P."/>
            <person name="Spatafora J.W."/>
            <person name="Henrissat B."/>
            <person name="Nagy L.G."/>
            <person name="Aury J.M."/>
            <person name="Wincker P."/>
            <person name="Grigoriev I.V."/>
            <person name="Bonfante P."/>
            <person name="Martin F.M."/>
        </authorList>
    </citation>
    <scope>NUCLEOTIDE SEQUENCE [LARGE SCALE GENOMIC DNA]</scope>
    <source>
        <strain evidence="1 2">ATCC MYA-4762</strain>
    </source>
</reference>
<dbReference type="InParanoid" id="A0A3N4LNE6"/>
<protein>
    <submittedName>
        <fullName evidence="1">Uncharacterized protein</fullName>
    </submittedName>
</protein>
<name>A0A3N4LNE6_9PEZI</name>
<keyword evidence="2" id="KW-1185">Reference proteome</keyword>
<dbReference type="Proteomes" id="UP000267821">
    <property type="component" value="Unassembled WGS sequence"/>
</dbReference>
<dbReference type="AlphaFoldDB" id="A0A3N4LNE6"/>
<evidence type="ECO:0000313" key="2">
    <source>
        <dbReference type="Proteomes" id="UP000267821"/>
    </source>
</evidence>